<dbReference type="Pfam" id="PF08309">
    <property type="entry name" value="LVIVD"/>
    <property type="match status" value="2"/>
</dbReference>
<dbReference type="Gene3D" id="2.60.40.4070">
    <property type="match status" value="1"/>
</dbReference>
<feature type="domain" description="FlgD/Vpr Ig-like" evidence="1">
    <location>
        <begin position="754"/>
        <end position="805"/>
    </location>
</feature>
<evidence type="ECO:0000313" key="2">
    <source>
        <dbReference type="EMBL" id="SUZ70093.1"/>
    </source>
</evidence>
<dbReference type="InterPro" id="IPR013211">
    <property type="entry name" value="LVIVD"/>
</dbReference>
<dbReference type="NCBIfam" id="TIGR04183">
    <property type="entry name" value="Por_Secre_tail"/>
    <property type="match status" value="1"/>
</dbReference>
<gene>
    <name evidence="2" type="ORF">METZ01_LOCUS22947</name>
</gene>
<proteinExistence type="predicted"/>
<dbReference type="Pfam" id="PF13860">
    <property type="entry name" value="FlgD_ig"/>
    <property type="match status" value="1"/>
</dbReference>
<accession>A0A381PXF8</accession>
<protein>
    <recommendedName>
        <fullName evidence="1">FlgD/Vpr Ig-like domain-containing protein</fullName>
    </recommendedName>
</protein>
<dbReference type="InterPro" id="IPR011048">
    <property type="entry name" value="Haem_d1_sf"/>
</dbReference>
<name>A0A381PXF8_9ZZZZ</name>
<dbReference type="InterPro" id="IPR026444">
    <property type="entry name" value="Secre_tail"/>
</dbReference>
<dbReference type="GO" id="GO:0005576">
    <property type="term" value="C:extracellular region"/>
    <property type="evidence" value="ECO:0007669"/>
    <property type="project" value="TreeGrafter"/>
</dbReference>
<dbReference type="EMBL" id="UINC01001081">
    <property type="protein sequence ID" value="SUZ70093.1"/>
    <property type="molecule type" value="Genomic_DNA"/>
</dbReference>
<sequence length="823" mass="92661">MYNKHILNLIIFVSLSAQQVDINNIRPIVNIDLGTCNDVWGYTDPNGHDFALVGHRSGTYIYDVSTNPHDPIEVGFIAGETSTWRDLKTHGYYCYVTNETGGGVDIISLEDPFNPYKVGSYTSSTATAHNLFIADGYAYLVGSGGGNAGTSPWQGTIILDLYDPENPLEVGRWEEEYLHDIYVKNDTAYGCDIYNGSLFIIDVSDKSNPTTMVEHNYSNYGCHAVWLTHDSKYAVTADEESGGYVYIFDIQDFDNINLLATWYPDTPEVQNKSVHNVLIKDSLLYVSYYVYGTRIVDISDPYNPTEVGYYDWYPGQNGLYNGNWGTYPFTNNGLIYSSDYTGNGFFIMSYPFMGEIEFEEINDTENNIDAISINVSIDESPDYSVDYSTLKLYWGVDGIITDSTLLTESGSSHVGSLIPSGENGIMHYYVAFNTQNGERVTKPYGAPYSSYKFNIGIDDVPPDVELITDIEDQFYPSGSFNIYINASDNIGISMVEIFWQAGNSEIQSTVCSEIYNPNLGLVYAGLISYNDINPGIEIRYWAVATDASSQLNQSVSYEKQFYISDHYALGNFEDEAMIDRWDLGDWGRQYVNHTIKWAINDSPNGLYSPNAYNACYLIEPFDLTYFNKAYIKFNSGELLAPGDYGYVQVKRGNNPNWTNILTVSSWNNQEMFERYINLNSYMNEDELYLRLLMTSDLEDESQGWYVDDIILVLNQDMPPNVNTDSYINSIPNQLALKPGYPNPFNPKTKISFSLPNLSNVTMQIVDINGREISNLLNNTLNPGNHTISWDGTNDSGVNMSSGIYFIILNVDGTILSQKLSLIR</sequence>
<evidence type="ECO:0000259" key="1">
    <source>
        <dbReference type="Pfam" id="PF13860"/>
    </source>
</evidence>
<dbReference type="SUPFAM" id="SSF51004">
    <property type="entry name" value="C-terminal (heme d1) domain of cytochrome cd1-nitrite reductase"/>
    <property type="match status" value="1"/>
</dbReference>
<dbReference type="InterPro" id="IPR025965">
    <property type="entry name" value="FlgD/Vpr_Ig-like"/>
</dbReference>
<reference evidence="2" key="1">
    <citation type="submission" date="2018-05" db="EMBL/GenBank/DDBJ databases">
        <authorList>
            <person name="Lanie J.A."/>
            <person name="Ng W.-L."/>
            <person name="Kazmierczak K.M."/>
            <person name="Andrzejewski T.M."/>
            <person name="Davidsen T.M."/>
            <person name="Wayne K.J."/>
            <person name="Tettelin H."/>
            <person name="Glass J.I."/>
            <person name="Rusch D."/>
            <person name="Podicherti R."/>
            <person name="Tsui H.-C.T."/>
            <person name="Winkler M.E."/>
        </authorList>
    </citation>
    <scope>NUCLEOTIDE SEQUENCE</scope>
</reference>
<dbReference type="NCBIfam" id="TIGR04312">
    <property type="entry name" value="choice_anch_B"/>
    <property type="match status" value="1"/>
</dbReference>
<dbReference type="PANTHER" id="PTHR38787">
    <property type="entry name" value="REGULATORY P DOMAIN-CONTAINING PROTEIN"/>
    <property type="match status" value="1"/>
</dbReference>
<dbReference type="InterPro" id="IPR027589">
    <property type="entry name" value="Choice_anch_B"/>
</dbReference>
<organism evidence="2">
    <name type="scientific">marine metagenome</name>
    <dbReference type="NCBI Taxonomy" id="408172"/>
    <lineage>
        <taxon>unclassified sequences</taxon>
        <taxon>metagenomes</taxon>
        <taxon>ecological metagenomes</taxon>
    </lineage>
</organism>
<dbReference type="AlphaFoldDB" id="A0A381PXF8"/>
<dbReference type="PANTHER" id="PTHR38787:SF3">
    <property type="entry name" value="REGULATORY P DOMAIN-CONTAINING PROTEIN"/>
    <property type="match status" value="1"/>
</dbReference>